<evidence type="ECO:0000256" key="2">
    <source>
        <dbReference type="ARBA" id="ARBA00022475"/>
    </source>
</evidence>
<dbReference type="EMBL" id="DTCM01000086">
    <property type="protein sequence ID" value="HGL41425.1"/>
    <property type="molecule type" value="Genomic_DNA"/>
</dbReference>
<dbReference type="EMBL" id="DRXG01000049">
    <property type="protein sequence ID" value="HHN52164.1"/>
    <property type="molecule type" value="Genomic_DNA"/>
</dbReference>
<dbReference type="PANTHER" id="PTHR30482">
    <property type="entry name" value="HIGH-AFFINITY BRANCHED-CHAIN AMINO ACID TRANSPORT SYSTEM PERMEASE"/>
    <property type="match status" value="1"/>
</dbReference>
<keyword evidence="3 6" id="KW-0812">Transmembrane</keyword>
<feature type="transmembrane region" description="Helical" evidence="6">
    <location>
        <begin position="65"/>
        <end position="81"/>
    </location>
</feature>
<evidence type="ECO:0000256" key="3">
    <source>
        <dbReference type="ARBA" id="ARBA00022692"/>
    </source>
</evidence>
<dbReference type="GO" id="GO:0005886">
    <property type="term" value="C:plasma membrane"/>
    <property type="evidence" value="ECO:0007669"/>
    <property type="project" value="UniProtKB-SubCell"/>
</dbReference>
<evidence type="ECO:0000313" key="8">
    <source>
        <dbReference type="EMBL" id="HGN90600.1"/>
    </source>
</evidence>
<dbReference type="InterPro" id="IPR001851">
    <property type="entry name" value="ABC_transp_permease"/>
</dbReference>
<reference evidence="8" key="1">
    <citation type="journal article" date="2020" name="mSystems">
        <title>Genome- and Community-Level Interaction Insights into Carbon Utilization and Element Cycling Functions of Hydrothermarchaeota in Hydrothermal Sediment.</title>
        <authorList>
            <person name="Zhou Z."/>
            <person name="Liu Y."/>
            <person name="Xu W."/>
            <person name="Pan J."/>
            <person name="Luo Z.H."/>
            <person name="Li M."/>
        </authorList>
    </citation>
    <scope>NUCLEOTIDE SEQUENCE [LARGE SCALE GENOMIC DNA]</scope>
    <source>
        <strain evidence="9">SpSt-1073</strain>
        <strain evidence="8">SpSt-613</strain>
        <strain evidence="7">SpSt-669</strain>
    </source>
</reference>
<dbReference type="CDD" id="cd06581">
    <property type="entry name" value="TM_PBP1_LivM_like"/>
    <property type="match status" value="1"/>
</dbReference>
<evidence type="ECO:0000256" key="4">
    <source>
        <dbReference type="ARBA" id="ARBA00022989"/>
    </source>
</evidence>
<feature type="transmembrane region" description="Helical" evidence="6">
    <location>
        <begin position="205"/>
        <end position="228"/>
    </location>
</feature>
<feature type="transmembrane region" description="Helical" evidence="6">
    <location>
        <begin position="240"/>
        <end position="265"/>
    </location>
</feature>
<keyword evidence="2" id="KW-1003">Cell membrane</keyword>
<evidence type="ECO:0000256" key="6">
    <source>
        <dbReference type="SAM" id="Phobius"/>
    </source>
</evidence>
<sequence length="315" mass="33981">MEAGKQRLKIGLILYVLLLSIAALPPLTGNTALIAYFWSFLQMLALVMSLNFITGFTGYVNFGHIAYYGIGAYTVAYLTTMTRVDPYVFIPAAAITSAALAYLIGRPILRIRGPYFAITTLGLGEAVRVIIVNIPAFNYSEGLPIAAYFTYNVISSYIAMYTTVATLFILTLYLRRTRFGYMLESIREDEDAAESMGVNTAKAKLAAYVLSSACAGVIGGLTAITHVYAHPGFFSITLNVSVLASLLMGGGGTLLGPLVGAGLFFFISDALLIRFPYLHLVIFGAVVMAVTLALPRGLSHLIYRYPKISGKIADA</sequence>
<dbReference type="Pfam" id="PF02653">
    <property type="entry name" value="BPD_transp_2"/>
    <property type="match status" value="1"/>
</dbReference>
<keyword evidence="4 6" id="KW-1133">Transmembrane helix</keyword>
<feature type="transmembrane region" description="Helical" evidence="6">
    <location>
        <begin position="87"/>
        <end position="104"/>
    </location>
</feature>
<dbReference type="EMBL" id="DTAD01000063">
    <property type="protein sequence ID" value="HGN90600.1"/>
    <property type="molecule type" value="Genomic_DNA"/>
</dbReference>
<evidence type="ECO:0000256" key="1">
    <source>
        <dbReference type="ARBA" id="ARBA00004651"/>
    </source>
</evidence>
<feature type="transmembrane region" description="Helical" evidence="6">
    <location>
        <begin position="34"/>
        <end position="53"/>
    </location>
</feature>
<feature type="transmembrane region" description="Helical" evidence="6">
    <location>
        <begin position="12"/>
        <end position="28"/>
    </location>
</feature>
<feature type="transmembrane region" description="Helical" evidence="6">
    <location>
        <begin position="277"/>
        <end position="294"/>
    </location>
</feature>
<proteinExistence type="predicted"/>
<dbReference type="PANTHER" id="PTHR30482:SF10">
    <property type="entry name" value="HIGH-AFFINITY BRANCHED-CHAIN AMINO ACID TRANSPORT PROTEIN BRAE"/>
    <property type="match status" value="1"/>
</dbReference>
<evidence type="ECO:0000313" key="7">
    <source>
        <dbReference type="EMBL" id="HGL41425.1"/>
    </source>
</evidence>
<feature type="transmembrane region" description="Helical" evidence="6">
    <location>
        <begin position="149"/>
        <end position="174"/>
    </location>
</feature>
<accession>A0A7C4E1K6</accession>
<comment type="caution">
    <text evidence="8">The sequence shown here is derived from an EMBL/GenBank/DDBJ whole genome shotgun (WGS) entry which is preliminary data.</text>
</comment>
<dbReference type="InterPro" id="IPR043428">
    <property type="entry name" value="LivM-like"/>
</dbReference>
<evidence type="ECO:0000256" key="5">
    <source>
        <dbReference type="ARBA" id="ARBA00023136"/>
    </source>
</evidence>
<organism evidence="8">
    <name type="scientific">Caldiarchaeum subterraneum</name>
    <dbReference type="NCBI Taxonomy" id="311458"/>
    <lineage>
        <taxon>Archaea</taxon>
        <taxon>Nitrososphaerota</taxon>
        <taxon>Candidatus Caldarchaeales</taxon>
        <taxon>Candidatus Caldarchaeaceae</taxon>
        <taxon>Candidatus Caldarchaeum</taxon>
    </lineage>
</organism>
<comment type="subcellular location">
    <subcellularLocation>
        <location evidence="1">Cell membrane</location>
        <topology evidence="1">Multi-pass membrane protein</topology>
    </subcellularLocation>
</comment>
<keyword evidence="5 6" id="KW-0472">Membrane</keyword>
<dbReference type="AlphaFoldDB" id="A0A7C4E1K6"/>
<gene>
    <name evidence="9" type="ORF">ENM30_02495</name>
    <name evidence="8" type="ORF">ENT82_05680</name>
    <name evidence="7" type="ORF">ENU43_07170</name>
</gene>
<protein>
    <submittedName>
        <fullName evidence="8">Branched-chain amino acid ABC transporter permease</fullName>
    </submittedName>
</protein>
<evidence type="ECO:0000313" key="9">
    <source>
        <dbReference type="EMBL" id="HHN52164.1"/>
    </source>
</evidence>
<feature type="transmembrane region" description="Helical" evidence="6">
    <location>
        <begin position="116"/>
        <end position="137"/>
    </location>
</feature>
<name>A0A7C4E1K6_CALS0</name>
<dbReference type="GO" id="GO:0015658">
    <property type="term" value="F:branched-chain amino acid transmembrane transporter activity"/>
    <property type="evidence" value="ECO:0007669"/>
    <property type="project" value="InterPro"/>
</dbReference>